<feature type="chain" id="PRO_5032781979" evidence="1">
    <location>
        <begin position="19"/>
        <end position="264"/>
    </location>
</feature>
<name>A0A7T3V4Y3_9SPIR</name>
<dbReference type="Proteomes" id="UP000595224">
    <property type="component" value="Chromosome"/>
</dbReference>
<accession>A0A7T3V4Y3</accession>
<feature type="signal peptide" evidence="1">
    <location>
        <begin position="1"/>
        <end position="18"/>
    </location>
</feature>
<dbReference type="KEGG" id="tper:IWA51_10190"/>
<evidence type="ECO:0000256" key="1">
    <source>
        <dbReference type="SAM" id="SignalP"/>
    </source>
</evidence>
<organism evidence="2 3">
    <name type="scientific">Treponema peruense</name>
    <dbReference type="NCBI Taxonomy" id="2787628"/>
    <lineage>
        <taxon>Bacteria</taxon>
        <taxon>Pseudomonadati</taxon>
        <taxon>Spirochaetota</taxon>
        <taxon>Spirochaetia</taxon>
        <taxon>Spirochaetales</taxon>
        <taxon>Treponemataceae</taxon>
        <taxon>Treponema</taxon>
    </lineage>
</organism>
<keyword evidence="3" id="KW-1185">Reference proteome</keyword>
<protein>
    <submittedName>
        <fullName evidence="2">Uncharacterized protein</fullName>
    </submittedName>
</protein>
<proteinExistence type="predicted"/>
<dbReference type="PROSITE" id="PS51257">
    <property type="entry name" value="PROKAR_LIPOPROTEIN"/>
    <property type="match status" value="1"/>
</dbReference>
<keyword evidence="1" id="KW-0732">Signal</keyword>
<sequence>MKKTCIKAALKATGQVLALLAAVVMLSCENKNKRSPAEQTQLLIEESLPQTQLAATTAEWTRVTEGKIVVVFGYGFNSDSFYETAVNRINSVFGTESGIPQDKYGLVVPLRFPDDFRNRIMNLATLIDSIDVKALILLGAPENTHYAIARIQDEWNNRIPYNIISLFPQDDVLGEEASCNIVIDYKRSSIDELFSEEIDQTPQTDIIPVLIKAVRYCAELPGTISADSELEPHAAAIAGKVERHTDVETGLQSVNHFVMTAGAE</sequence>
<dbReference type="EMBL" id="CP064936">
    <property type="protein sequence ID" value="QQA00624.1"/>
    <property type="molecule type" value="Genomic_DNA"/>
</dbReference>
<evidence type="ECO:0000313" key="3">
    <source>
        <dbReference type="Proteomes" id="UP000595224"/>
    </source>
</evidence>
<dbReference type="AlphaFoldDB" id="A0A7T3V4Y3"/>
<dbReference type="RefSeq" id="WP_198442337.1">
    <property type="nucleotide sequence ID" value="NZ_CBCSHE010000014.1"/>
</dbReference>
<evidence type="ECO:0000313" key="2">
    <source>
        <dbReference type="EMBL" id="QQA00624.1"/>
    </source>
</evidence>
<gene>
    <name evidence="2" type="ORF">IWA51_10190</name>
</gene>
<reference evidence="2 3" key="1">
    <citation type="submission" date="2020-11" db="EMBL/GenBank/DDBJ databases">
        <title>Treponema Peruensis nv. sp., first commensal Treponema isolated from human feces.</title>
        <authorList>
            <person name="Belkhou C."/>
            <person name="Raes J."/>
        </authorList>
    </citation>
    <scope>NUCLEOTIDE SEQUENCE [LARGE SCALE GENOMIC DNA]</scope>
    <source>
        <strain evidence="2 3">RCC2812</strain>
    </source>
</reference>